<evidence type="ECO:0000313" key="2">
    <source>
        <dbReference type="Proteomes" id="UP000807469"/>
    </source>
</evidence>
<sequence>MPAERRIRCGCLDLLSPRRSRHYSRKLSSRTRFPNFAAYHKACLEHLKELQTWKVYTTNEPHDPATQLQVSPLEAPGVVPRAQLGLFLNTSPKLTILARVAEVVGKNSEFAKTVHFGISSSNSHQKAIKAAITGIIDATLPQTLPHMTQQPFWEVPTPKIENFQC</sequence>
<comment type="caution">
    <text evidence="1">The sequence shown here is derived from an EMBL/GenBank/DDBJ whole genome shotgun (WGS) entry which is preliminary data.</text>
</comment>
<keyword evidence="2" id="KW-1185">Reference proteome</keyword>
<proteinExistence type="predicted"/>
<dbReference type="Proteomes" id="UP000807469">
    <property type="component" value="Unassembled WGS sequence"/>
</dbReference>
<protein>
    <submittedName>
        <fullName evidence="1">Uncharacterized protein</fullName>
    </submittedName>
</protein>
<organism evidence="1 2">
    <name type="scientific">Pholiota conissans</name>
    <dbReference type="NCBI Taxonomy" id="109636"/>
    <lineage>
        <taxon>Eukaryota</taxon>
        <taxon>Fungi</taxon>
        <taxon>Dikarya</taxon>
        <taxon>Basidiomycota</taxon>
        <taxon>Agaricomycotina</taxon>
        <taxon>Agaricomycetes</taxon>
        <taxon>Agaricomycetidae</taxon>
        <taxon>Agaricales</taxon>
        <taxon>Agaricineae</taxon>
        <taxon>Strophariaceae</taxon>
        <taxon>Pholiota</taxon>
    </lineage>
</organism>
<dbReference type="EMBL" id="MU156024">
    <property type="protein sequence ID" value="KAF9470399.1"/>
    <property type="molecule type" value="Genomic_DNA"/>
</dbReference>
<reference evidence="1" key="1">
    <citation type="submission" date="2020-11" db="EMBL/GenBank/DDBJ databases">
        <authorList>
            <consortium name="DOE Joint Genome Institute"/>
            <person name="Ahrendt S."/>
            <person name="Riley R."/>
            <person name="Andreopoulos W."/>
            <person name="Labutti K."/>
            <person name="Pangilinan J."/>
            <person name="Ruiz-Duenas F.J."/>
            <person name="Barrasa J.M."/>
            <person name="Sanchez-Garcia M."/>
            <person name="Camarero S."/>
            <person name="Miyauchi S."/>
            <person name="Serrano A."/>
            <person name="Linde D."/>
            <person name="Babiker R."/>
            <person name="Drula E."/>
            <person name="Ayuso-Fernandez I."/>
            <person name="Pacheco R."/>
            <person name="Padilla G."/>
            <person name="Ferreira P."/>
            <person name="Barriuso J."/>
            <person name="Kellner H."/>
            <person name="Castanera R."/>
            <person name="Alfaro M."/>
            <person name="Ramirez L."/>
            <person name="Pisabarro A.G."/>
            <person name="Kuo A."/>
            <person name="Tritt A."/>
            <person name="Lipzen A."/>
            <person name="He G."/>
            <person name="Yan M."/>
            <person name="Ng V."/>
            <person name="Cullen D."/>
            <person name="Martin F."/>
            <person name="Rosso M.-N."/>
            <person name="Henrissat B."/>
            <person name="Hibbett D."/>
            <person name="Martinez A.T."/>
            <person name="Grigoriev I.V."/>
        </authorList>
    </citation>
    <scope>NUCLEOTIDE SEQUENCE</scope>
    <source>
        <strain evidence="1">CIRM-BRFM 674</strain>
    </source>
</reference>
<gene>
    <name evidence="1" type="ORF">BDN70DRAFT_939749</name>
</gene>
<accession>A0A9P5YKR8</accession>
<name>A0A9P5YKR8_9AGAR</name>
<evidence type="ECO:0000313" key="1">
    <source>
        <dbReference type="EMBL" id="KAF9470399.1"/>
    </source>
</evidence>
<dbReference type="AlphaFoldDB" id="A0A9P5YKR8"/>